<dbReference type="InterPro" id="IPR036396">
    <property type="entry name" value="Cyt_P450_sf"/>
</dbReference>
<dbReference type="CDD" id="cd00302">
    <property type="entry name" value="cytochrome_P450"/>
    <property type="match status" value="1"/>
</dbReference>
<dbReference type="Proteomes" id="UP000715441">
    <property type="component" value="Unassembled WGS sequence"/>
</dbReference>
<name>A0ABX1JCS2_9PSEU</name>
<dbReference type="Pfam" id="PF00067">
    <property type="entry name" value="p450"/>
    <property type="match status" value="1"/>
</dbReference>
<dbReference type="SUPFAM" id="SSF48264">
    <property type="entry name" value="Cytochrome P450"/>
    <property type="match status" value="1"/>
</dbReference>
<comment type="caution">
    <text evidence="3">The sequence shown here is derived from an EMBL/GenBank/DDBJ whole genome shotgun (WGS) entry which is preliminary data.</text>
</comment>
<dbReference type="InterPro" id="IPR017972">
    <property type="entry name" value="Cyt_P450_CS"/>
</dbReference>
<dbReference type="PANTHER" id="PTHR46696:SF1">
    <property type="entry name" value="CYTOCHROME P450 YJIB-RELATED"/>
    <property type="match status" value="1"/>
</dbReference>
<dbReference type="EMBL" id="JAAXLS010000020">
    <property type="protein sequence ID" value="NKQ56185.1"/>
    <property type="molecule type" value="Genomic_DNA"/>
</dbReference>
<keyword evidence="2" id="KW-0408">Iron</keyword>
<evidence type="ECO:0000313" key="3">
    <source>
        <dbReference type="EMBL" id="NKQ56185.1"/>
    </source>
</evidence>
<organism evidence="3 4">
    <name type="scientific">Amycolatopsis acididurans</name>
    <dbReference type="NCBI Taxonomy" id="2724524"/>
    <lineage>
        <taxon>Bacteria</taxon>
        <taxon>Bacillati</taxon>
        <taxon>Actinomycetota</taxon>
        <taxon>Actinomycetes</taxon>
        <taxon>Pseudonocardiales</taxon>
        <taxon>Pseudonocardiaceae</taxon>
        <taxon>Amycolatopsis</taxon>
    </lineage>
</organism>
<keyword evidence="4" id="KW-1185">Reference proteome</keyword>
<keyword evidence="2" id="KW-0349">Heme</keyword>
<comment type="similarity">
    <text evidence="1 2">Belongs to the cytochrome P450 family.</text>
</comment>
<keyword evidence="2" id="KW-0503">Monooxygenase</keyword>
<evidence type="ECO:0000256" key="2">
    <source>
        <dbReference type="RuleBase" id="RU000461"/>
    </source>
</evidence>
<keyword evidence="2" id="KW-0560">Oxidoreductase</keyword>
<proteinExistence type="inferred from homology"/>
<dbReference type="RefSeq" id="WP_168519220.1">
    <property type="nucleotide sequence ID" value="NZ_JAAXLS010000020.1"/>
</dbReference>
<gene>
    <name evidence="3" type="ORF">HFP15_25220</name>
</gene>
<protein>
    <submittedName>
        <fullName evidence="3">Cytochrome P450</fullName>
    </submittedName>
</protein>
<dbReference type="PANTHER" id="PTHR46696">
    <property type="entry name" value="P450, PUTATIVE (EUROFUNG)-RELATED"/>
    <property type="match status" value="1"/>
</dbReference>
<keyword evidence="2" id="KW-0479">Metal-binding</keyword>
<sequence>MTKAAVERNVDYASIKGLTVLRSYEDINFVLKSPDFVQLKGDVPEIGRPFNRGTLLSLNGAEHLARRRLYSPLFSNDALSYLYHRAARPVIVEALHNVYRAAQDASARPAADLAKLVPLMLYRVSARVAGVDGIDTDEDVHAFTNVIERYAKGISIEFFDNPESFVQEALAGKEELRKRYLEPCTARRRELVEAFRAGRLEKSDLPRDLITLWLLNDESLLKGESPEQEEYLLVEFELFLYTGTRTTQRLLPHVIQAITDWVAAHPEDATRTTESAFLRGAIAETLRFHGLPAMQRRAIRDVVLPSGAQIAAREMIALDYVDANKDPNVFGEDAAEWNPYRIERGIKGAPWGMSFGGGAHMCIGRRLVTGGDWRKGSSADDRHIDGTVVAIVRAMFEAGVRPDTDSESVSHGQAHLSQFDEYVAYPVVFDRIEEFVASTKETAAS</sequence>
<accession>A0ABX1JCS2</accession>
<evidence type="ECO:0000256" key="1">
    <source>
        <dbReference type="ARBA" id="ARBA00010617"/>
    </source>
</evidence>
<dbReference type="Gene3D" id="1.10.630.10">
    <property type="entry name" value="Cytochrome P450"/>
    <property type="match status" value="1"/>
</dbReference>
<dbReference type="InterPro" id="IPR001128">
    <property type="entry name" value="Cyt_P450"/>
</dbReference>
<evidence type="ECO:0000313" key="4">
    <source>
        <dbReference type="Proteomes" id="UP000715441"/>
    </source>
</evidence>
<dbReference type="PROSITE" id="PS00086">
    <property type="entry name" value="CYTOCHROME_P450"/>
    <property type="match status" value="1"/>
</dbReference>
<reference evidence="3 4" key="1">
    <citation type="submission" date="2020-04" db="EMBL/GenBank/DDBJ databases">
        <title>Novel species.</title>
        <authorList>
            <person name="Teo W.F.A."/>
            <person name="Lipun K."/>
            <person name="Srisuk N."/>
            <person name="Duangmal K."/>
        </authorList>
    </citation>
    <scope>NUCLEOTIDE SEQUENCE [LARGE SCALE GENOMIC DNA]</scope>
    <source>
        <strain evidence="3 4">K13G38</strain>
    </source>
</reference>